<keyword evidence="4" id="KW-0547">Nucleotide-binding</keyword>
<dbReference type="Gene3D" id="1.20.5.4130">
    <property type="match status" value="1"/>
</dbReference>
<dbReference type="InterPro" id="IPR002182">
    <property type="entry name" value="NB-ARC"/>
</dbReference>
<proteinExistence type="inferred from homology"/>
<evidence type="ECO:0000256" key="1">
    <source>
        <dbReference type="ARBA" id="ARBA00008894"/>
    </source>
</evidence>
<dbReference type="InterPro" id="IPR055414">
    <property type="entry name" value="LRR_R13L4/SHOC2-like"/>
</dbReference>
<feature type="domain" description="NB-ARC" evidence="7">
    <location>
        <begin position="171"/>
        <end position="321"/>
    </location>
</feature>
<keyword evidence="5" id="KW-0611">Plant defense</keyword>
<evidence type="ECO:0000256" key="4">
    <source>
        <dbReference type="ARBA" id="ARBA00022741"/>
    </source>
</evidence>
<dbReference type="GO" id="GO:0098542">
    <property type="term" value="P:defense response to other organism"/>
    <property type="evidence" value="ECO:0007669"/>
    <property type="project" value="TreeGrafter"/>
</dbReference>
<protein>
    <recommendedName>
        <fullName evidence="13">Disease resistance protein RPM1-like</fullName>
    </recommendedName>
</protein>
<dbReference type="SUPFAM" id="SSF52540">
    <property type="entry name" value="P-loop containing nucleoside triphosphate hydrolases"/>
    <property type="match status" value="1"/>
</dbReference>
<dbReference type="AlphaFoldDB" id="A0A4S4DLG4"/>
<dbReference type="Pfam" id="PF23598">
    <property type="entry name" value="LRR_14"/>
    <property type="match status" value="1"/>
</dbReference>
<dbReference type="Gene3D" id="1.10.10.10">
    <property type="entry name" value="Winged helix-like DNA-binding domain superfamily/Winged helix DNA-binding domain"/>
    <property type="match status" value="1"/>
</dbReference>
<dbReference type="InterPro" id="IPR044974">
    <property type="entry name" value="Disease_R_plants"/>
</dbReference>
<dbReference type="GO" id="GO:0005524">
    <property type="term" value="F:ATP binding"/>
    <property type="evidence" value="ECO:0007669"/>
    <property type="project" value="UniProtKB-KW"/>
</dbReference>
<evidence type="ECO:0000259" key="8">
    <source>
        <dbReference type="Pfam" id="PF18052"/>
    </source>
</evidence>
<dbReference type="InterPro" id="IPR058922">
    <property type="entry name" value="WHD_DRP"/>
</dbReference>
<organism evidence="11 12">
    <name type="scientific">Camellia sinensis var. sinensis</name>
    <name type="common">China tea</name>
    <dbReference type="NCBI Taxonomy" id="542762"/>
    <lineage>
        <taxon>Eukaryota</taxon>
        <taxon>Viridiplantae</taxon>
        <taxon>Streptophyta</taxon>
        <taxon>Embryophyta</taxon>
        <taxon>Tracheophyta</taxon>
        <taxon>Spermatophyta</taxon>
        <taxon>Magnoliopsida</taxon>
        <taxon>eudicotyledons</taxon>
        <taxon>Gunneridae</taxon>
        <taxon>Pentapetalae</taxon>
        <taxon>asterids</taxon>
        <taxon>Ericales</taxon>
        <taxon>Theaceae</taxon>
        <taxon>Camellia</taxon>
    </lineage>
</organism>
<dbReference type="PANTHER" id="PTHR23155:SF1205">
    <property type="entry name" value="DISEASE RESISTANCE PROTEIN RPM1"/>
    <property type="match status" value="1"/>
</dbReference>
<dbReference type="SUPFAM" id="SSF52058">
    <property type="entry name" value="L domain-like"/>
    <property type="match status" value="1"/>
</dbReference>
<dbReference type="Gene3D" id="3.80.10.10">
    <property type="entry name" value="Ribonuclease Inhibitor"/>
    <property type="match status" value="1"/>
</dbReference>
<evidence type="ECO:0000313" key="11">
    <source>
        <dbReference type="EMBL" id="THG03782.1"/>
    </source>
</evidence>
<evidence type="ECO:0000259" key="9">
    <source>
        <dbReference type="Pfam" id="PF23559"/>
    </source>
</evidence>
<evidence type="ECO:0000256" key="2">
    <source>
        <dbReference type="ARBA" id="ARBA00022614"/>
    </source>
</evidence>
<dbReference type="FunFam" id="3.40.50.300:FF:001091">
    <property type="entry name" value="Probable disease resistance protein At1g61300"/>
    <property type="match status" value="1"/>
</dbReference>
<sequence length="602" mass="69592">MAETAVFHLLASFAPFLQEEVNLLSGVREAMEDIRDELERMSAFLRVADATEERDPELKVWVKQVRDAAYDTEDVFDEFKLHLAQHHGDGFSGFFRKSFYFTKTLKARHQIASKIQRIKSKDINIFEGHKRYHDTYGILEQGSMSNVVNNSWYDYRGDALLLEEAKLVGIEKPKRQLIEWLVEGGSGLKAVSVVGMGDLGKTTLVKKVYDDATVKKHFNCHAWLTVSESFRAEDLLKEMIQQLFKEIMQPVPVGVETMSIDKLKYLVNNFLQQNRYMVVFDDVWNVKDWEAIKHMLPDKNCGSRVIVTTRFADIASTCCNEIDAISGVLTTKDRSRIDEWEMLYRSLGAELDGNEKLESMKKALSLSYNDLPYYLKICFLYLSIFPEDQQIWCRGIIQLWIAEGFVNAIEGKTIEEVAKGYLDELFNRSLIQVAERYPDERPSHFCIHDLMHEIIVSKAREQNIVTTICKQGSRRPEKVRRLLIRSTSDNVEYSKRFSQLRSLFVWGPMDSLPIASLHELFRRGSRLLNVLDLEGNPLETVPDEDFKLIHLRYLGLRNTKVKMVPKLIGKLEKLETIDLGGTYVTELLDEILHLQRLRNLKS</sequence>
<feature type="domain" description="Disease resistance protein winged helix" evidence="9">
    <location>
        <begin position="384"/>
        <end position="455"/>
    </location>
</feature>
<dbReference type="EMBL" id="SDRB02010871">
    <property type="protein sequence ID" value="THG03782.1"/>
    <property type="molecule type" value="Genomic_DNA"/>
</dbReference>
<dbReference type="InterPro" id="IPR027417">
    <property type="entry name" value="P-loop_NTPase"/>
</dbReference>
<gene>
    <name evidence="11" type="ORF">TEA_005368</name>
</gene>
<evidence type="ECO:0000259" key="10">
    <source>
        <dbReference type="Pfam" id="PF23598"/>
    </source>
</evidence>
<dbReference type="InterPro" id="IPR041118">
    <property type="entry name" value="Rx_N"/>
</dbReference>
<reference evidence="11 12" key="1">
    <citation type="journal article" date="2018" name="Proc. Natl. Acad. Sci. U.S.A.">
        <title>Draft genome sequence of Camellia sinensis var. sinensis provides insights into the evolution of the tea genome and tea quality.</title>
        <authorList>
            <person name="Wei C."/>
            <person name="Yang H."/>
            <person name="Wang S."/>
            <person name="Zhao J."/>
            <person name="Liu C."/>
            <person name="Gao L."/>
            <person name="Xia E."/>
            <person name="Lu Y."/>
            <person name="Tai Y."/>
            <person name="She G."/>
            <person name="Sun J."/>
            <person name="Cao H."/>
            <person name="Tong W."/>
            <person name="Gao Q."/>
            <person name="Li Y."/>
            <person name="Deng W."/>
            <person name="Jiang X."/>
            <person name="Wang W."/>
            <person name="Chen Q."/>
            <person name="Zhang S."/>
            <person name="Li H."/>
            <person name="Wu J."/>
            <person name="Wang P."/>
            <person name="Li P."/>
            <person name="Shi C."/>
            <person name="Zheng F."/>
            <person name="Jian J."/>
            <person name="Huang B."/>
            <person name="Shan D."/>
            <person name="Shi M."/>
            <person name="Fang C."/>
            <person name="Yue Y."/>
            <person name="Li F."/>
            <person name="Li D."/>
            <person name="Wei S."/>
            <person name="Han B."/>
            <person name="Jiang C."/>
            <person name="Yin Y."/>
            <person name="Xia T."/>
            <person name="Zhang Z."/>
            <person name="Bennetzen J.L."/>
            <person name="Zhao S."/>
            <person name="Wan X."/>
        </authorList>
    </citation>
    <scope>NUCLEOTIDE SEQUENCE [LARGE SCALE GENOMIC DNA]</scope>
    <source>
        <strain evidence="12">cv. Shuchazao</strain>
        <tissue evidence="11">Leaf</tissue>
    </source>
</reference>
<feature type="domain" description="Disease resistance N-terminal" evidence="8">
    <location>
        <begin position="6"/>
        <end position="96"/>
    </location>
</feature>
<evidence type="ECO:0000256" key="6">
    <source>
        <dbReference type="ARBA" id="ARBA00022840"/>
    </source>
</evidence>
<dbReference type="Pfam" id="PF23559">
    <property type="entry name" value="WHD_DRP"/>
    <property type="match status" value="1"/>
</dbReference>
<accession>A0A4S4DLG4</accession>
<dbReference type="Pfam" id="PF18052">
    <property type="entry name" value="Rx_N"/>
    <property type="match status" value="1"/>
</dbReference>
<dbReference type="InterPro" id="IPR032675">
    <property type="entry name" value="LRR_dom_sf"/>
</dbReference>
<evidence type="ECO:0008006" key="13">
    <source>
        <dbReference type="Google" id="ProtNLM"/>
    </source>
</evidence>
<dbReference type="PRINTS" id="PR00364">
    <property type="entry name" value="DISEASERSIST"/>
</dbReference>
<dbReference type="PANTHER" id="PTHR23155">
    <property type="entry name" value="DISEASE RESISTANCE PROTEIN RP"/>
    <property type="match status" value="1"/>
</dbReference>
<comment type="caution">
    <text evidence="11">The sequence shown here is derived from an EMBL/GenBank/DDBJ whole genome shotgun (WGS) entry which is preliminary data.</text>
</comment>
<dbReference type="Gene3D" id="3.40.50.300">
    <property type="entry name" value="P-loop containing nucleotide triphosphate hydrolases"/>
    <property type="match status" value="1"/>
</dbReference>
<dbReference type="InterPro" id="IPR038005">
    <property type="entry name" value="RX-like_CC"/>
</dbReference>
<evidence type="ECO:0000256" key="3">
    <source>
        <dbReference type="ARBA" id="ARBA00022737"/>
    </source>
</evidence>
<keyword evidence="2" id="KW-0433">Leucine-rich repeat</keyword>
<evidence type="ECO:0000313" key="12">
    <source>
        <dbReference type="Proteomes" id="UP000306102"/>
    </source>
</evidence>
<feature type="domain" description="Disease resistance R13L4/SHOC-2-like LRR" evidence="10">
    <location>
        <begin position="500"/>
        <end position="600"/>
    </location>
</feature>
<dbReference type="FunFam" id="1.10.10.10:FF:000322">
    <property type="entry name" value="Probable disease resistance protein At1g63360"/>
    <property type="match status" value="1"/>
</dbReference>
<keyword evidence="3" id="KW-0677">Repeat</keyword>
<dbReference type="Pfam" id="PF00931">
    <property type="entry name" value="NB-ARC"/>
    <property type="match status" value="1"/>
</dbReference>
<name>A0A4S4DLG4_CAMSN</name>
<comment type="similarity">
    <text evidence="1">Belongs to the disease resistance NB-LRR family.</text>
</comment>
<keyword evidence="12" id="KW-1185">Reference proteome</keyword>
<dbReference type="InterPro" id="IPR036388">
    <property type="entry name" value="WH-like_DNA-bd_sf"/>
</dbReference>
<evidence type="ECO:0000259" key="7">
    <source>
        <dbReference type="Pfam" id="PF00931"/>
    </source>
</evidence>
<dbReference type="CDD" id="cd14798">
    <property type="entry name" value="RX-CC_like"/>
    <property type="match status" value="1"/>
</dbReference>
<evidence type="ECO:0000256" key="5">
    <source>
        <dbReference type="ARBA" id="ARBA00022821"/>
    </source>
</evidence>
<dbReference type="Proteomes" id="UP000306102">
    <property type="component" value="Unassembled WGS sequence"/>
</dbReference>
<dbReference type="GO" id="GO:0043531">
    <property type="term" value="F:ADP binding"/>
    <property type="evidence" value="ECO:0007669"/>
    <property type="project" value="InterPro"/>
</dbReference>
<dbReference type="GO" id="GO:0051607">
    <property type="term" value="P:defense response to virus"/>
    <property type="evidence" value="ECO:0007669"/>
    <property type="project" value="UniProtKB-ARBA"/>
</dbReference>
<keyword evidence="6" id="KW-0067">ATP-binding</keyword>